<comment type="caution">
    <text evidence="4">The sequence shown here is derived from an EMBL/GenBank/DDBJ whole genome shotgun (WGS) entry which is preliminary data.</text>
</comment>
<name>A0A9W8XFR5_9PLEO</name>
<evidence type="ECO:0000256" key="2">
    <source>
        <dbReference type="ARBA" id="ARBA00023002"/>
    </source>
</evidence>
<feature type="signal peptide" evidence="3">
    <location>
        <begin position="1"/>
        <end position="32"/>
    </location>
</feature>
<keyword evidence="3" id="KW-0732">Signal</keyword>
<dbReference type="Proteomes" id="UP001140513">
    <property type="component" value="Unassembled WGS sequence"/>
</dbReference>
<dbReference type="PANTHER" id="PTHR43008:SF4">
    <property type="entry name" value="CHAIN DEHYDROGENASE, PUTATIVE (AFU_ORTHOLOGUE AFUA_4G08710)-RELATED"/>
    <property type="match status" value="1"/>
</dbReference>
<dbReference type="GO" id="GO:0050664">
    <property type="term" value="F:oxidoreductase activity, acting on NAD(P)H, oxygen as acceptor"/>
    <property type="evidence" value="ECO:0007669"/>
    <property type="project" value="TreeGrafter"/>
</dbReference>
<evidence type="ECO:0000256" key="3">
    <source>
        <dbReference type="SAM" id="SignalP"/>
    </source>
</evidence>
<dbReference type="InterPro" id="IPR002347">
    <property type="entry name" value="SDR_fam"/>
</dbReference>
<sequence length="209" mass="22494">MPKTILITGANRGLGLGLLKLYLLLPDHTVIAAVRNPAHASSTALSSLPTAEKTSLITVKLDATVEEDASAAIRILQEKHDIQRLDVVIANAGVSYVWPKLKDVKIEDMKGHMAPNVYGVVSLYQATRGLLEKSVQPSFVLMGSQAGVLSNLPPVPNAAYGPSKAAAHWLIVRLHAEEEWLNAFVLDPGWVQTDLGQAGARGWGLRVRP</sequence>
<dbReference type="PRINTS" id="PR00081">
    <property type="entry name" value="GDHRDH"/>
</dbReference>
<organism evidence="4 5">
    <name type="scientific">Didymosphaeria variabile</name>
    <dbReference type="NCBI Taxonomy" id="1932322"/>
    <lineage>
        <taxon>Eukaryota</taxon>
        <taxon>Fungi</taxon>
        <taxon>Dikarya</taxon>
        <taxon>Ascomycota</taxon>
        <taxon>Pezizomycotina</taxon>
        <taxon>Dothideomycetes</taxon>
        <taxon>Pleosporomycetidae</taxon>
        <taxon>Pleosporales</taxon>
        <taxon>Massarineae</taxon>
        <taxon>Didymosphaeriaceae</taxon>
        <taxon>Didymosphaeria</taxon>
    </lineage>
</organism>
<keyword evidence="2" id="KW-0560">Oxidoreductase</keyword>
<dbReference type="GO" id="GO:0016616">
    <property type="term" value="F:oxidoreductase activity, acting on the CH-OH group of donors, NAD or NADP as acceptor"/>
    <property type="evidence" value="ECO:0007669"/>
    <property type="project" value="UniProtKB-ARBA"/>
</dbReference>
<protein>
    <recommendedName>
        <fullName evidence="6">NAD(P)-binding protein</fullName>
    </recommendedName>
</protein>
<dbReference type="Pfam" id="PF00106">
    <property type="entry name" value="adh_short"/>
    <property type="match status" value="1"/>
</dbReference>
<reference evidence="4" key="1">
    <citation type="submission" date="2022-10" db="EMBL/GenBank/DDBJ databases">
        <title>Tapping the CABI collections for fungal endophytes: first genome assemblies for Collariella, Neodidymelliopsis, Ascochyta clinopodiicola, Didymella pomorum, Didymosphaeria variabile, Neocosmospora piperis and Neocucurbitaria cava.</title>
        <authorList>
            <person name="Hill R."/>
        </authorList>
    </citation>
    <scope>NUCLEOTIDE SEQUENCE</scope>
    <source>
        <strain evidence="4">IMI 356815</strain>
    </source>
</reference>
<dbReference type="Gene3D" id="3.40.50.720">
    <property type="entry name" value="NAD(P)-binding Rossmann-like Domain"/>
    <property type="match status" value="1"/>
</dbReference>
<evidence type="ECO:0008006" key="6">
    <source>
        <dbReference type="Google" id="ProtNLM"/>
    </source>
</evidence>
<dbReference type="RefSeq" id="XP_056068398.1">
    <property type="nucleotide sequence ID" value="XM_056216842.1"/>
</dbReference>
<evidence type="ECO:0000256" key="1">
    <source>
        <dbReference type="ARBA" id="ARBA00006484"/>
    </source>
</evidence>
<dbReference type="AlphaFoldDB" id="A0A9W8XFR5"/>
<keyword evidence="5" id="KW-1185">Reference proteome</keyword>
<dbReference type="SUPFAM" id="SSF51735">
    <property type="entry name" value="NAD(P)-binding Rossmann-fold domains"/>
    <property type="match status" value="1"/>
</dbReference>
<evidence type="ECO:0000313" key="4">
    <source>
        <dbReference type="EMBL" id="KAJ4349468.1"/>
    </source>
</evidence>
<dbReference type="EMBL" id="JAPEUX010000006">
    <property type="protein sequence ID" value="KAJ4349468.1"/>
    <property type="molecule type" value="Genomic_DNA"/>
</dbReference>
<accession>A0A9W8XFR5</accession>
<comment type="similarity">
    <text evidence="1">Belongs to the short-chain dehydrogenases/reductases (SDR) family.</text>
</comment>
<dbReference type="InterPro" id="IPR036291">
    <property type="entry name" value="NAD(P)-bd_dom_sf"/>
</dbReference>
<dbReference type="GeneID" id="80911613"/>
<dbReference type="PANTHER" id="PTHR43008">
    <property type="entry name" value="BENZIL REDUCTASE"/>
    <property type="match status" value="1"/>
</dbReference>
<proteinExistence type="inferred from homology"/>
<feature type="chain" id="PRO_5040781589" description="NAD(P)-binding protein" evidence="3">
    <location>
        <begin position="33"/>
        <end position="209"/>
    </location>
</feature>
<dbReference type="OrthoDB" id="9876299at2759"/>
<evidence type="ECO:0000313" key="5">
    <source>
        <dbReference type="Proteomes" id="UP001140513"/>
    </source>
</evidence>
<gene>
    <name evidence="4" type="ORF">N0V89_008083</name>
</gene>